<name>A0A550CRJ2_9AGAR</name>
<dbReference type="EMBL" id="VDMD01000002">
    <property type="protein sequence ID" value="TRM67416.1"/>
    <property type="molecule type" value="Genomic_DNA"/>
</dbReference>
<dbReference type="AlphaFoldDB" id="A0A550CRJ2"/>
<dbReference type="OrthoDB" id="10313105at2759"/>
<gene>
    <name evidence="1" type="ORF">BD626DRAFT_478748</name>
</gene>
<reference evidence="1 2" key="1">
    <citation type="journal article" date="2019" name="New Phytol.">
        <title>Comparative genomics reveals unique wood-decay strategies and fruiting body development in the Schizophyllaceae.</title>
        <authorList>
            <person name="Almasi E."/>
            <person name="Sahu N."/>
            <person name="Krizsan K."/>
            <person name="Balint B."/>
            <person name="Kovacs G.M."/>
            <person name="Kiss B."/>
            <person name="Cseklye J."/>
            <person name="Drula E."/>
            <person name="Henrissat B."/>
            <person name="Nagy I."/>
            <person name="Chovatia M."/>
            <person name="Adam C."/>
            <person name="LaButti K."/>
            <person name="Lipzen A."/>
            <person name="Riley R."/>
            <person name="Grigoriev I.V."/>
            <person name="Nagy L.G."/>
        </authorList>
    </citation>
    <scope>NUCLEOTIDE SEQUENCE [LARGE SCALE GENOMIC DNA]</scope>
    <source>
        <strain evidence="1 2">NL-1724</strain>
    </source>
</reference>
<evidence type="ECO:0000313" key="1">
    <source>
        <dbReference type="EMBL" id="TRM67416.1"/>
    </source>
</evidence>
<accession>A0A550CRJ2</accession>
<evidence type="ECO:0000313" key="2">
    <source>
        <dbReference type="Proteomes" id="UP000320762"/>
    </source>
</evidence>
<keyword evidence="2" id="KW-1185">Reference proteome</keyword>
<sequence length="199" mass="23524">MPKVTSRTCEPDVVKQPKVIARKFIGKSIVMLHCESSLDCQQIRLQYRDGTPLPRPNVVGFELIDRVTRRPASWHGFGTPLVYRSWINKRGSYALRYKGREVWTYMSDEWAEFHRFNEEEAKKPYDMDKWNRIMEHLANSARNPKPFNEDNVLMKQGDLTVADVQEDYPEDLFTRCDLEPTHQLRQYKKRTGTYLRLPA</sequence>
<protein>
    <submittedName>
        <fullName evidence="1">Uncharacterized protein</fullName>
    </submittedName>
</protein>
<dbReference type="Proteomes" id="UP000320762">
    <property type="component" value="Unassembled WGS sequence"/>
</dbReference>
<comment type="caution">
    <text evidence="1">The sequence shown here is derived from an EMBL/GenBank/DDBJ whole genome shotgun (WGS) entry which is preliminary data.</text>
</comment>
<organism evidence="1 2">
    <name type="scientific">Schizophyllum amplum</name>
    <dbReference type="NCBI Taxonomy" id="97359"/>
    <lineage>
        <taxon>Eukaryota</taxon>
        <taxon>Fungi</taxon>
        <taxon>Dikarya</taxon>
        <taxon>Basidiomycota</taxon>
        <taxon>Agaricomycotina</taxon>
        <taxon>Agaricomycetes</taxon>
        <taxon>Agaricomycetidae</taxon>
        <taxon>Agaricales</taxon>
        <taxon>Schizophyllaceae</taxon>
        <taxon>Schizophyllum</taxon>
    </lineage>
</organism>
<proteinExistence type="predicted"/>